<dbReference type="STRING" id="118168.MC7420_7715"/>
<accession>B4VJA0</accession>
<dbReference type="EMBL" id="DS989842">
    <property type="protein sequence ID" value="EDX77977.1"/>
    <property type="molecule type" value="Genomic_DNA"/>
</dbReference>
<dbReference type="Proteomes" id="UP000003835">
    <property type="component" value="Unassembled WGS sequence"/>
</dbReference>
<dbReference type="AlphaFoldDB" id="B4VJA0"/>
<proteinExistence type="predicted"/>
<evidence type="ECO:0000313" key="2">
    <source>
        <dbReference type="Proteomes" id="UP000003835"/>
    </source>
</evidence>
<evidence type="ECO:0000313" key="1">
    <source>
        <dbReference type="EMBL" id="EDX77977.1"/>
    </source>
</evidence>
<protein>
    <submittedName>
        <fullName evidence="1">Uncharacterized protein</fullName>
    </submittedName>
</protein>
<keyword evidence="2" id="KW-1185">Reference proteome</keyword>
<name>B4VJA0_9CYAN</name>
<reference evidence="1 2" key="1">
    <citation type="submission" date="2008-07" db="EMBL/GenBank/DDBJ databases">
        <authorList>
            <person name="Tandeau de Marsac N."/>
            <person name="Ferriera S."/>
            <person name="Johnson J."/>
            <person name="Kravitz S."/>
            <person name="Beeson K."/>
            <person name="Sutton G."/>
            <person name="Rogers Y.-H."/>
            <person name="Friedman R."/>
            <person name="Frazier M."/>
            <person name="Venter J.C."/>
        </authorList>
    </citation>
    <scope>NUCLEOTIDE SEQUENCE [LARGE SCALE GENOMIC DNA]</scope>
    <source>
        <strain evidence="1 2">PCC 7420</strain>
    </source>
</reference>
<sequence>MNDEIIFPGCRNYSFSTPRGAEVYAEGAEGVIGLGFDFYRIWKELAMI</sequence>
<gene>
    <name evidence="1" type="ORF">MC7420_7715</name>
</gene>
<organism evidence="1 2">
    <name type="scientific">Coleofasciculus chthonoplastes PCC 7420</name>
    <dbReference type="NCBI Taxonomy" id="118168"/>
    <lineage>
        <taxon>Bacteria</taxon>
        <taxon>Bacillati</taxon>
        <taxon>Cyanobacteriota</taxon>
        <taxon>Cyanophyceae</taxon>
        <taxon>Coleofasciculales</taxon>
        <taxon>Coleofasciculaceae</taxon>
        <taxon>Coleofasciculus</taxon>
    </lineage>
</organism>
<dbReference type="HOGENOM" id="CLU_3151599_0_0_3"/>